<comment type="subcellular location">
    <subcellularLocation>
        <location evidence="1">Cell membrane</location>
        <topology evidence="1">Multi-pass membrane protein</topology>
    </subcellularLocation>
</comment>
<dbReference type="Proteomes" id="UP000660554">
    <property type="component" value="Unassembled WGS sequence"/>
</dbReference>
<keyword evidence="3" id="KW-0813">Transport</keyword>
<comment type="similarity">
    <text evidence="2">Belongs to the alanine or glycine:cation symporter (AGCS) (TC 2.A.25) family.</text>
</comment>
<dbReference type="PANTHER" id="PTHR30330">
    <property type="entry name" value="AGSS FAMILY TRANSPORTER, SODIUM-ALANINE"/>
    <property type="match status" value="1"/>
</dbReference>
<gene>
    <name evidence="9" type="ORF">Scinn_45640</name>
</gene>
<keyword evidence="6 8" id="KW-1133">Transmembrane helix</keyword>
<evidence type="ECO:0000313" key="9">
    <source>
        <dbReference type="EMBL" id="GHI15101.1"/>
    </source>
</evidence>
<accession>A0ABQ3NQR3</accession>
<keyword evidence="7 8" id="KW-0472">Membrane</keyword>
<reference evidence="10" key="1">
    <citation type="submission" date="2020-09" db="EMBL/GenBank/DDBJ databases">
        <title>Whole genome shotgun sequence of Streptomyces cinnamonensis NBRC 15873.</title>
        <authorList>
            <person name="Komaki H."/>
            <person name="Tamura T."/>
        </authorList>
    </citation>
    <scope>NUCLEOTIDE SEQUENCE [LARGE SCALE GENOMIC DNA]</scope>
    <source>
        <strain evidence="10">NBRC 15873</strain>
    </source>
</reference>
<evidence type="ECO:0000256" key="8">
    <source>
        <dbReference type="SAM" id="Phobius"/>
    </source>
</evidence>
<dbReference type="InterPro" id="IPR001463">
    <property type="entry name" value="Na/Ala_symport"/>
</dbReference>
<name>A0ABQ3NQR3_STRVG</name>
<evidence type="ECO:0000256" key="1">
    <source>
        <dbReference type="ARBA" id="ARBA00004651"/>
    </source>
</evidence>
<organism evidence="9 10">
    <name type="scientific">Streptomyces virginiae</name>
    <name type="common">Streptomyces cinnamonensis</name>
    <dbReference type="NCBI Taxonomy" id="1961"/>
    <lineage>
        <taxon>Bacteria</taxon>
        <taxon>Bacillati</taxon>
        <taxon>Actinomycetota</taxon>
        <taxon>Actinomycetes</taxon>
        <taxon>Kitasatosporales</taxon>
        <taxon>Streptomycetaceae</taxon>
        <taxon>Streptomyces</taxon>
    </lineage>
</organism>
<evidence type="ECO:0000256" key="2">
    <source>
        <dbReference type="ARBA" id="ARBA00009261"/>
    </source>
</evidence>
<evidence type="ECO:0000256" key="7">
    <source>
        <dbReference type="ARBA" id="ARBA00023136"/>
    </source>
</evidence>
<evidence type="ECO:0000256" key="4">
    <source>
        <dbReference type="ARBA" id="ARBA00022475"/>
    </source>
</evidence>
<dbReference type="PANTHER" id="PTHR30330:SF3">
    <property type="entry name" value="TRANSCRIPTIONAL REGULATOR, LRP FAMILY"/>
    <property type="match status" value="1"/>
</dbReference>
<keyword evidence="4" id="KW-1003">Cell membrane</keyword>
<evidence type="ECO:0000256" key="3">
    <source>
        <dbReference type="ARBA" id="ARBA00022448"/>
    </source>
</evidence>
<evidence type="ECO:0000256" key="6">
    <source>
        <dbReference type="ARBA" id="ARBA00022989"/>
    </source>
</evidence>
<dbReference type="Pfam" id="PF01235">
    <property type="entry name" value="Na_Ala_symp"/>
    <property type="match status" value="1"/>
</dbReference>
<comment type="caution">
    <text evidence="9">The sequence shown here is derived from an EMBL/GenBank/DDBJ whole genome shotgun (WGS) entry which is preliminary data.</text>
</comment>
<keyword evidence="10" id="KW-1185">Reference proteome</keyword>
<dbReference type="EMBL" id="BNDV01000010">
    <property type="protein sequence ID" value="GHI15101.1"/>
    <property type="molecule type" value="Genomic_DNA"/>
</dbReference>
<feature type="transmembrane region" description="Helical" evidence="8">
    <location>
        <begin position="20"/>
        <end position="45"/>
    </location>
</feature>
<sequence>MDVVRGRCDEKGSTVAHFWALIAAVSGTVGLANIAGVAVAVSIGGSGATLRMILRGLLGLR</sequence>
<protein>
    <submittedName>
        <fullName evidence="9">Uncharacterized protein</fullName>
    </submittedName>
</protein>
<evidence type="ECO:0000313" key="10">
    <source>
        <dbReference type="Proteomes" id="UP000660554"/>
    </source>
</evidence>
<evidence type="ECO:0000256" key="5">
    <source>
        <dbReference type="ARBA" id="ARBA00022692"/>
    </source>
</evidence>
<proteinExistence type="inferred from homology"/>
<keyword evidence="5 8" id="KW-0812">Transmembrane</keyword>